<keyword evidence="3" id="KW-0221">Differentiation</keyword>
<dbReference type="InterPro" id="IPR051095">
    <property type="entry name" value="Dros_DevTransReg"/>
</dbReference>
<feature type="domain" description="C2H2-type" evidence="12">
    <location>
        <begin position="417"/>
        <end position="445"/>
    </location>
</feature>
<dbReference type="Pfam" id="PF00651">
    <property type="entry name" value="BTB"/>
    <property type="match status" value="1"/>
</dbReference>
<feature type="compositionally biased region" description="Polar residues" evidence="10">
    <location>
        <begin position="142"/>
        <end position="179"/>
    </location>
</feature>
<dbReference type="SMART" id="SM00355">
    <property type="entry name" value="ZnF_C2H2"/>
    <property type="match status" value="2"/>
</dbReference>
<reference evidence="13" key="1">
    <citation type="submission" date="2022-12" db="EMBL/GenBank/DDBJ databases">
        <title>Chromosome-level genome assembly of the bean flower thrips Megalurothrips usitatus.</title>
        <authorList>
            <person name="Ma L."/>
            <person name="Liu Q."/>
            <person name="Li H."/>
            <person name="Cai W."/>
        </authorList>
    </citation>
    <scope>NUCLEOTIDE SEQUENCE</scope>
    <source>
        <strain evidence="13">Cailab_2022a</strain>
    </source>
</reference>
<dbReference type="GO" id="GO:0016199">
    <property type="term" value="P:axon midline choice point recognition"/>
    <property type="evidence" value="ECO:0007669"/>
    <property type="project" value="UniProtKB-ARBA"/>
</dbReference>
<feature type="compositionally biased region" description="Low complexity" evidence="10">
    <location>
        <begin position="231"/>
        <end position="250"/>
    </location>
</feature>
<keyword evidence="14" id="KW-1185">Reference proteome</keyword>
<dbReference type="InterPro" id="IPR011333">
    <property type="entry name" value="SKP1/BTB/POZ_sf"/>
</dbReference>
<evidence type="ECO:0000256" key="4">
    <source>
        <dbReference type="ARBA" id="ARBA00022902"/>
    </source>
</evidence>
<keyword evidence="7" id="KW-0539">Nucleus</keyword>
<evidence type="ECO:0000256" key="5">
    <source>
        <dbReference type="ARBA" id="ARBA00023015"/>
    </source>
</evidence>
<keyword evidence="6" id="KW-0804">Transcription</keyword>
<feature type="region of interest" description="Disordered" evidence="10">
    <location>
        <begin position="120"/>
        <end position="253"/>
    </location>
</feature>
<dbReference type="GO" id="GO:0048813">
    <property type="term" value="P:dendrite morphogenesis"/>
    <property type="evidence" value="ECO:0007669"/>
    <property type="project" value="UniProtKB-ARBA"/>
</dbReference>
<feature type="compositionally biased region" description="Acidic residues" evidence="10">
    <location>
        <begin position="286"/>
        <end position="306"/>
    </location>
</feature>
<evidence type="ECO:0000313" key="13">
    <source>
        <dbReference type="EMBL" id="KAJ1529421.1"/>
    </source>
</evidence>
<dbReference type="SUPFAM" id="SSF57667">
    <property type="entry name" value="beta-beta-alpha zinc fingers"/>
    <property type="match status" value="1"/>
</dbReference>
<dbReference type="PROSITE" id="PS00028">
    <property type="entry name" value="ZINC_FINGER_C2H2_1"/>
    <property type="match status" value="2"/>
</dbReference>
<evidence type="ECO:0000256" key="8">
    <source>
        <dbReference type="ARBA" id="ARBA00037382"/>
    </source>
</evidence>
<dbReference type="PANTHER" id="PTHR23110">
    <property type="entry name" value="BTB DOMAIN TRANSCRIPTION FACTOR"/>
    <property type="match status" value="1"/>
</dbReference>
<dbReference type="GO" id="GO:0035167">
    <property type="term" value="P:larval lymph gland hemopoiesis"/>
    <property type="evidence" value="ECO:0007669"/>
    <property type="project" value="UniProtKB-ARBA"/>
</dbReference>
<dbReference type="InterPro" id="IPR013087">
    <property type="entry name" value="Znf_C2H2_type"/>
</dbReference>
<dbReference type="GO" id="GO:0045476">
    <property type="term" value="P:nurse cell apoptotic process"/>
    <property type="evidence" value="ECO:0007669"/>
    <property type="project" value="UniProtKB-ARBA"/>
</dbReference>
<keyword evidence="4" id="KW-0524">Neurogenesis</keyword>
<feature type="compositionally biased region" description="Polar residues" evidence="10">
    <location>
        <begin position="270"/>
        <end position="281"/>
    </location>
</feature>
<evidence type="ECO:0000256" key="7">
    <source>
        <dbReference type="ARBA" id="ARBA00023242"/>
    </source>
</evidence>
<dbReference type="GO" id="GO:0008270">
    <property type="term" value="F:zinc ion binding"/>
    <property type="evidence" value="ECO:0007669"/>
    <property type="project" value="UniProtKB-KW"/>
</dbReference>
<evidence type="ECO:0000313" key="14">
    <source>
        <dbReference type="Proteomes" id="UP001075354"/>
    </source>
</evidence>
<dbReference type="Gene3D" id="3.30.710.10">
    <property type="entry name" value="Potassium Channel Kv1.1, Chain A"/>
    <property type="match status" value="1"/>
</dbReference>
<evidence type="ECO:0000256" key="9">
    <source>
        <dbReference type="PROSITE-ProRule" id="PRU00042"/>
    </source>
</evidence>
<evidence type="ECO:0000259" key="12">
    <source>
        <dbReference type="PROSITE" id="PS50157"/>
    </source>
</evidence>
<sequence length="508" mass="55055">MAAEQFCLRWNNFQSNIASALGSLKAEQDLVDVTLTCGGRSVKAHKVILSACSPYFRSVFKENPCQHPVVILKDVRYDDVLALLSFMYQGEVFITQDQLSTFLETAELLQVRGLTGAVSPVKEPAQPKGPQGTTLAPPPLSNILQKTFSKSATITPTPGCSPANRSPSLTPHQPKQASNSSKRPIPPPARSSSPPSDVAINKEHLSAPSSPQHTAKRRKATPRRVSTSSLASSDAGIDNANSNSSASDPSRVPDDSLALLEQVSVNISEVKQEPIDTNSDSALLENDMDHDEDGEVYNDHEDDDRDNDQGDDSRSGFYMEMDENSDAGTSSLLARSLAGVSPRSADGGAAANNQTTPTDLTASDGVREGYFSNWSGGTLLNMENLANFAYSNGNALENGGGLNRRSTTNSWSCMQPRSCAHCNRTFSNKFNLKQHIENVHTPSQALPCQICNRSFKNKWYLRKHSVTAHGAPLRRIKTEAGKIVYVNEATSITPFYLNSSLNSKVDTH</sequence>
<dbReference type="Pfam" id="PF00096">
    <property type="entry name" value="zf-C2H2"/>
    <property type="match status" value="2"/>
</dbReference>
<organism evidence="13 14">
    <name type="scientific">Megalurothrips usitatus</name>
    <name type="common">bean blossom thrips</name>
    <dbReference type="NCBI Taxonomy" id="439358"/>
    <lineage>
        <taxon>Eukaryota</taxon>
        <taxon>Metazoa</taxon>
        <taxon>Ecdysozoa</taxon>
        <taxon>Arthropoda</taxon>
        <taxon>Hexapoda</taxon>
        <taxon>Insecta</taxon>
        <taxon>Pterygota</taxon>
        <taxon>Neoptera</taxon>
        <taxon>Paraneoptera</taxon>
        <taxon>Thysanoptera</taxon>
        <taxon>Terebrantia</taxon>
        <taxon>Thripoidea</taxon>
        <taxon>Thripidae</taxon>
        <taxon>Megalurothrips</taxon>
    </lineage>
</organism>
<feature type="domain" description="C2H2-type" evidence="12">
    <location>
        <begin position="446"/>
        <end position="469"/>
    </location>
</feature>
<accession>A0AAV7XVW3</accession>
<feature type="domain" description="BTB" evidence="11">
    <location>
        <begin position="31"/>
        <end position="96"/>
    </location>
</feature>
<dbReference type="GO" id="GO:0007464">
    <property type="term" value="P:R3/R4 cell fate commitment"/>
    <property type="evidence" value="ECO:0007669"/>
    <property type="project" value="UniProtKB-ARBA"/>
</dbReference>
<evidence type="ECO:0008006" key="15">
    <source>
        <dbReference type="Google" id="ProtNLM"/>
    </source>
</evidence>
<dbReference type="PROSITE" id="PS50097">
    <property type="entry name" value="BTB"/>
    <property type="match status" value="1"/>
</dbReference>
<keyword evidence="9" id="KW-0479">Metal-binding</keyword>
<dbReference type="GO" id="GO:0008406">
    <property type="term" value="P:gonad development"/>
    <property type="evidence" value="ECO:0007669"/>
    <property type="project" value="UniProtKB-ARBA"/>
</dbReference>
<dbReference type="Gene3D" id="3.30.160.60">
    <property type="entry name" value="Classic Zinc Finger"/>
    <property type="match status" value="1"/>
</dbReference>
<dbReference type="PANTHER" id="PTHR23110:SF111">
    <property type="entry name" value="LONGITUDINALS LACKING PROTEIN, ISOFORMS F_I_K_T"/>
    <property type="match status" value="1"/>
</dbReference>
<gene>
    <name evidence="13" type="ORF">ONE63_006200</name>
</gene>
<keyword evidence="2" id="KW-0217">Developmental protein</keyword>
<evidence type="ECO:0000256" key="2">
    <source>
        <dbReference type="ARBA" id="ARBA00022473"/>
    </source>
</evidence>
<dbReference type="GO" id="GO:0007526">
    <property type="term" value="P:larval somatic muscle development"/>
    <property type="evidence" value="ECO:0007669"/>
    <property type="project" value="UniProtKB-ARBA"/>
</dbReference>
<keyword evidence="9" id="KW-0862">Zinc</keyword>
<dbReference type="InterPro" id="IPR036236">
    <property type="entry name" value="Znf_C2H2_sf"/>
</dbReference>
<dbReference type="SMART" id="SM00225">
    <property type="entry name" value="BTB"/>
    <property type="match status" value="1"/>
</dbReference>
<evidence type="ECO:0000256" key="1">
    <source>
        <dbReference type="ARBA" id="ARBA00004123"/>
    </source>
</evidence>
<protein>
    <recommendedName>
        <fullName evidence="15">Protein abrupt-like</fullName>
    </recommendedName>
</protein>
<dbReference type="EMBL" id="JAPTSV010000003">
    <property type="protein sequence ID" value="KAJ1529421.1"/>
    <property type="molecule type" value="Genomic_DNA"/>
</dbReference>
<evidence type="ECO:0000259" key="11">
    <source>
        <dbReference type="PROSITE" id="PS50097"/>
    </source>
</evidence>
<dbReference type="GO" id="GO:0006357">
    <property type="term" value="P:regulation of transcription by RNA polymerase II"/>
    <property type="evidence" value="ECO:0007669"/>
    <property type="project" value="TreeGrafter"/>
</dbReference>
<evidence type="ECO:0000256" key="10">
    <source>
        <dbReference type="SAM" id="MobiDB-lite"/>
    </source>
</evidence>
<dbReference type="AlphaFoldDB" id="A0AAV7XVW3"/>
<dbReference type="SUPFAM" id="SSF54695">
    <property type="entry name" value="POZ domain"/>
    <property type="match status" value="1"/>
</dbReference>
<evidence type="ECO:0000256" key="3">
    <source>
        <dbReference type="ARBA" id="ARBA00022782"/>
    </source>
</evidence>
<comment type="subcellular location">
    <subcellularLocation>
        <location evidence="1">Nucleus</location>
    </subcellularLocation>
</comment>
<feature type="region of interest" description="Disordered" evidence="10">
    <location>
        <begin position="270"/>
        <end position="364"/>
    </location>
</feature>
<evidence type="ECO:0000256" key="6">
    <source>
        <dbReference type="ARBA" id="ARBA00023163"/>
    </source>
</evidence>
<keyword evidence="9" id="KW-0863">Zinc-finger</keyword>
<feature type="compositionally biased region" description="Polar residues" evidence="10">
    <location>
        <begin position="351"/>
        <end position="361"/>
    </location>
</feature>
<comment type="caution">
    <text evidence="13">The sequence shown here is derived from an EMBL/GenBank/DDBJ whole genome shotgun (WGS) entry which is preliminary data.</text>
</comment>
<comment type="function">
    <text evidence="8">Putative transcription factor required for axon growth and guidance in the central and peripheral nervous systems. Repels CNS axons away from the midline by promoting the expression of the midline repellent sli and its receptor robo.</text>
</comment>
<dbReference type="PROSITE" id="PS50157">
    <property type="entry name" value="ZINC_FINGER_C2H2_2"/>
    <property type="match status" value="2"/>
</dbReference>
<dbReference type="InterPro" id="IPR000210">
    <property type="entry name" value="BTB/POZ_dom"/>
</dbReference>
<dbReference type="CDD" id="cd18315">
    <property type="entry name" value="BTB_POZ_BAB-like"/>
    <property type="match status" value="1"/>
</dbReference>
<name>A0AAV7XVW3_9NEOP</name>
<proteinExistence type="predicted"/>
<dbReference type="GO" id="GO:0045467">
    <property type="term" value="P:R7 cell development"/>
    <property type="evidence" value="ECO:0007669"/>
    <property type="project" value="UniProtKB-ARBA"/>
</dbReference>
<dbReference type="Proteomes" id="UP001075354">
    <property type="component" value="Chromosome 3"/>
</dbReference>
<dbReference type="GO" id="GO:0005634">
    <property type="term" value="C:nucleus"/>
    <property type="evidence" value="ECO:0007669"/>
    <property type="project" value="UniProtKB-SubCell"/>
</dbReference>
<keyword evidence="5" id="KW-0805">Transcription regulation</keyword>